<accession>A0A4V2JZA2</accession>
<dbReference type="AlphaFoldDB" id="A0A4V2JZA2"/>
<sequence>MQGFMEYFQRFNCTLRCRCTAKWRVARDTDRQQPDPSDCWRRSLGEHPHPLLNSLVYVMPTCLLGCKLCNLCSSSSVAGSVKSGRCRVQLSPIFSQD</sequence>
<proteinExistence type="predicted"/>
<reference evidence="1" key="1">
    <citation type="submission" date="2019-01" db="EMBL/GenBank/DDBJ databases">
        <title>Draft genome sequences of three monokaryotic isolates of the white-rot basidiomycete fungus Dichomitus squalens.</title>
        <authorList>
            <consortium name="DOE Joint Genome Institute"/>
            <person name="Lopez S.C."/>
            <person name="Andreopoulos B."/>
            <person name="Pangilinan J."/>
            <person name="Lipzen A."/>
            <person name="Riley R."/>
            <person name="Ahrendt S."/>
            <person name="Ng V."/>
            <person name="Barry K."/>
            <person name="Daum C."/>
            <person name="Grigoriev I.V."/>
            <person name="Hilden K.S."/>
            <person name="Makela M.R."/>
            <person name="de Vries R.P."/>
        </authorList>
    </citation>
    <scope>NUCLEOTIDE SEQUENCE [LARGE SCALE GENOMIC DNA]</scope>
    <source>
        <strain evidence="1">OM18370.1</strain>
    </source>
</reference>
<gene>
    <name evidence="1" type="ORF">BD311DRAFT_565790</name>
</gene>
<dbReference type="Proteomes" id="UP000292957">
    <property type="component" value="Unassembled WGS sequence"/>
</dbReference>
<name>A0A4V2JZA2_9APHY</name>
<organism evidence="1">
    <name type="scientific">Dichomitus squalens</name>
    <dbReference type="NCBI Taxonomy" id="114155"/>
    <lineage>
        <taxon>Eukaryota</taxon>
        <taxon>Fungi</taxon>
        <taxon>Dikarya</taxon>
        <taxon>Basidiomycota</taxon>
        <taxon>Agaricomycotina</taxon>
        <taxon>Agaricomycetes</taxon>
        <taxon>Polyporales</taxon>
        <taxon>Polyporaceae</taxon>
        <taxon>Dichomitus</taxon>
    </lineage>
</organism>
<protein>
    <submittedName>
        <fullName evidence="1">Uncharacterized protein</fullName>
    </submittedName>
</protein>
<dbReference type="EMBL" id="ML143483">
    <property type="protein sequence ID" value="TBU24293.1"/>
    <property type="molecule type" value="Genomic_DNA"/>
</dbReference>
<evidence type="ECO:0000313" key="1">
    <source>
        <dbReference type="EMBL" id="TBU24293.1"/>
    </source>
</evidence>